<reference evidence="1" key="1">
    <citation type="submission" date="2020-10" db="EMBL/GenBank/DDBJ databases">
        <title>High-Quality Genome Resource of Clonostachys rosea strain S41 by Oxford Nanopore Long-Read Sequencing.</title>
        <authorList>
            <person name="Wang H."/>
        </authorList>
    </citation>
    <scope>NUCLEOTIDE SEQUENCE</scope>
    <source>
        <strain evidence="1">S41</strain>
    </source>
</reference>
<sequence>MDLLPLLPDSIGMILRTEDYGMPDRGVHPCMKINPSEGKHLATGRSRRIIPQTHALFPSFEGFEAPTEHSTPHRASLPGLTSTWLHHRDVVRLRDKIVLDDEC</sequence>
<gene>
    <name evidence="1" type="ORF">IM811_018009</name>
</gene>
<proteinExistence type="predicted"/>
<dbReference type="AlphaFoldDB" id="A0A8H7KDQ9"/>
<name>A0A8H7KDQ9_BIOOC</name>
<dbReference type="Proteomes" id="UP000616885">
    <property type="component" value="Unassembled WGS sequence"/>
</dbReference>
<evidence type="ECO:0000313" key="1">
    <source>
        <dbReference type="EMBL" id="KAF9748504.1"/>
    </source>
</evidence>
<accession>A0A8H7KDQ9</accession>
<comment type="caution">
    <text evidence="1">The sequence shown here is derived from an EMBL/GenBank/DDBJ whole genome shotgun (WGS) entry which is preliminary data.</text>
</comment>
<protein>
    <submittedName>
        <fullName evidence="1">Uncharacterized protein</fullName>
    </submittedName>
</protein>
<evidence type="ECO:0000313" key="2">
    <source>
        <dbReference type="Proteomes" id="UP000616885"/>
    </source>
</evidence>
<organism evidence="1 2">
    <name type="scientific">Bionectria ochroleuca</name>
    <name type="common">Gliocladium roseum</name>
    <dbReference type="NCBI Taxonomy" id="29856"/>
    <lineage>
        <taxon>Eukaryota</taxon>
        <taxon>Fungi</taxon>
        <taxon>Dikarya</taxon>
        <taxon>Ascomycota</taxon>
        <taxon>Pezizomycotina</taxon>
        <taxon>Sordariomycetes</taxon>
        <taxon>Hypocreomycetidae</taxon>
        <taxon>Hypocreales</taxon>
        <taxon>Bionectriaceae</taxon>
        <taxon>Clonostachys</taxon>
    </lineage>
</organism>
<dbReference type="EMBL" id="JADCTT010000009">
    <property type="protein sequence ID" value="KAF9748504.1"/>
    <property type="molecule type" value="Genomic_DNA"/>
</dbReference>